<evidence type="ECO:0000256" key="1">
    <source>
        <dbReference type="ARBA" id="ARBA00001974"/>
    </source>
</evidence>
<evidence type="ECO:0000256" key="4">
    <source>
        <dbReference type="ARBA" id="ARBA00022827"/>
    </source>
</evidence>
<reference evidence="9 10" key="1">
    <citation type="journal article" date="2019" name="Int. J. Syst. Evol. Microbiol.">
        <title>The Global Catalogue of Microorganisms (GCM) 10K type strain sequencing project: providing services to taxonomists for standard genome sequencing and annotation.</title>
        <authorList>
            <consortium name="The Broad Institute Genomics Platform"/>
            <consortium name="The Broad Institute Genome Sequencing Center for Infectious Disease"/>
            <person name="Wu L."/>
            <person name="Ma J."/>
        </authorList>
    </citation>
    <scope>NUCLEOTIDE SEQUENCE [LARGE SCALE GENOMIC DNA]</scope>
    <source>
        <strain evidence="9 10">JCM 3272</strain>
    </source>
</reference>
<evidence type="ECO:0000256" key="2">
    <source>
        <dbReference type="ARBA" id="ARBA00009347"/>
    </source>
</evidence>
<proteinExistence type="inferred from homology"/>
<dbReference type="EMBL" id="BAAARV010000019">
    <property type="protein sequence ID" value="GAA2339798.1"/>
    <property type="molecule type" value="Genomic_DNA"/>
</dbReference>
<dbReference type="Gene3D" id="1.20.140.10">
    <property type="entry name" value="Butyryl-CoA Dehydrogenase, subunit A, domain 3"/>
    <property type="match status" value="1"/>
</dbReference>
<comment type="cofactor">
    <cofactor evidence="1 5">
        <name>FAD</name>
        <dbReference type="ChEBI" id="CHEBI:57692"/>
    </cofactor>
</comment>
<dbReference type="SUPFAM" id="SSF56645">
    <property type="entry name" value="Acyl-CoA dehydrogenase NM domain-like"/>
    <property type="match status" value="1"/>
</dbReference>
<evidence type="ECO:0000259" key="8">
    <source>
        <dbReference type="Pfam" id="PF02771"/>
    </source>
</evidence>
<dbReference type="PANTHER" id="PTHR43884:SF12">
    <property type="entry name" value="ISOVALERYL-COA DEHYDROGENASE, MITOCHONDRIAL-RELATED"/>
    <property type="match status" value="1"/>
</dbReference>
<dbReference type="Pfam" id="PF00441">
    <property type="entry name" value="Acyl-CoA_dh_1"/>
    <property type="match status" value="1"/>
</dbReference>
<evidence type="ECO:0000313" key="10">
    <source>
        <dbReference type="Proteomes" id="UP001501444"/>
    </source>
</evidence>
<name>A0ABN3FXJ2_9ACTN</name>
<comment type="caution">
    <text evidence="9">The sequence shown here is derived from an EMBL/GenBank/DDBJ whole genome shotgun (WGS) entry which is preliminary data.</text>
</comment>
<dbReference type="InterPro" id="IPR037069">
    <property type="entry name" value="AcylCoA_DH/ox_N_sf"/>
</dbReference>
<evidence type="ECO:0000259" key="7">
    <source>
        <dbReference type="Pfam" id="PF02770"/>
    </source>
</evidence>
<evidence type="ECO:0000259" key="6">
    <source>
        <dbReference type="Pfam" id="PF00441"/>
    </source>
</evidence>
<dbReference type="InterPro" id="IPR046373">
    <property type="entry name" value="Acyl-CoA_Oxase/DH_mid-dom_sf"/>
</dbReference>
<dbReference type="Pfam" id="PF02771">
    <property type="entry name" value="Acyl-CoA_dh_N"/>
    <property type="match status" value="1"/>
</dbReference>
<organism evidence="9 10">
    <name type="scientific">Dactylosporangium salmoneum</name>
    <dbReference type="NCBI Taxonomy" id="53361"/>
    <lineage>
        <taxon>Bacteria</taxon>
        <taxon>Bacillati</taxon>
        <taxon>Actinomycetota</taxon>
        <taxon>Actinomycetes</taxon>
        <taxon>Micromonosporales</taxon>
        <taxon>Micromonosporaceae</taxon>
        <taxon>Dactylosporangium</taxon>
    </lineage>
</organism>
<sequence>MPPNDEEYDAFRDSLRSFVRQRVTRDVIDRCESERTPPRELLREVARQGWLAVGIPEEYGGAQDYVATAILLEELSRGYLALGDLAYRVLVHGARNIIAHGSEQMKRDLLPKILDGDLLFVNGITEPEAGADAASIRTHAVLDGDSLVINGHKIWNTGMGLSDYVICYARTDQSRPRHRGISAILVPTNASGLHMRPLDGVGYRAMPSYEVWYEDVTVPASNVLGEWNAGWGVMMSHLEFERLGMCAIATGCCQNILDEVVGYARTRRQFGAPIGSFQAVSHMVADIQIASYTNRVLTLDYARRLNAGVTTRRDTASLKVHCTESYQKAADLGVQIFGAYGYAVESTVNRHWRDSRLFTIGGGSTQIQKNIIAKSFDLAG</sequence>
<feature type="domain" description="Acyl-CoA dehydrogenase/oxidase C-terminal" evidence="6">
    <location>
        <begin position="228"/>
        <end position="375"/>
    </location>
</feature>
<protein>
    <submittedName>
        <fullName evidence="9">Acyl-CoA dehydrogenase family protein</fullName>
    </submittedName>
</protein>
<dbReference type="PANTHER" id="PTHR43884">
    <property type="entry name" value="ACYL-COA DEHYDROGENASE"/>
    <property type="match status" value="1"/>
</dbReference>
<evidence type="ECO:0000313" key="9">
    <source>
        <dbReference type="EMBL" id="GAA2339798.1"/>
    </source>
</evidence>
<accession>A0ABN3FXJ2</accession>
<dbReference type="InterPro" id="IPR006091">
    <property type="entry name" value="Acyl-CoA_Oxase/DH_mid-dom"/>
</dbReference>
<evidence type="ECO:0000256" key="5">
    <source>
        <dbReference type="RuleBase" id="RU362125"/>
    </source>
</evidence>
<dbReference type="Gene3D" id="1.10.540.10">
    <property type="entry name" value="Acyl-CoA dehydrogenase/oxidase, N-terminal domain"/>
    <property type="match status" value="1"/>
</dbReference>
<keyword evidence="5" id="KW-0560">Oxidoreductase</keyword>
<gene>
    <name evidence="9" type="ORF">GCM10010170_022210</name>
</gene>
<keyword evidence="4 5" id="KW-0274">FAD</keyword>
<dbReference type="Gene3D" id="2.40.110.10">
    <property type="entry name" value="Butyryl-CoA Dehydrogenase, subunit A, domain 2"/>
    <property type="match status" value="1"/>
</dbReference>
<keyword evidence="10" id="KW-1185">Reference proteome</keyword>
<keyword evidence="3 5" id="KW-0285">Flavoprotein</keyword>
<comment type="similarity">
    <text evidence="2 5">Belongs to the acyl-CoA dehydrogenase family.</text>
</comment>
<dbReference type="Pfam" id="PF02770">
    <property type="entry name" value="Acyl-CoA_dh_M"/>
    <property type="match status" value="1"/>
</dbReference>
<dbReference type="InterPro" id="IPR009075">
    <property type="entry name" value="AcylCo_DH/oxidase_C"/>
</dbReference>
<dbReference type="RefSeq" id="WP_344612221.1">
    <property type="nucleotide sequence ID" value="NZ_BAAARV010000019.1"/>
</dbReference>
<dbReference type="InterPro" id="IPR013786">
    <property type="entry name" value="AcylCoA_DH/ox_N"/>
</dbReference>
<dbReference type="InterPro" id="IPR009100">
    <property type="entry name" value="AcylCoA_DH/oxidase_NM_dom_sf"/>
</dbReference>
<feature type="domain" description="Acyl-CoA oxidase/dehydrogenase middle" evidence="7">
    <location>
        <begin position="123"/>
        <end position="216"/>
    </location>
</feature>
<evidence type="ECO:0000256" key="3">
    <source>
        <dbReference type="ARBA" id="ARBA00022630"/>
    </source>
</evidence>
<dbReference type="Proteomes" id="UP001501444">
    <property type="component" value="Unassembled WGS sequence"/>
</dbReference>
<feature type="domain" description="Acyl-CoA dehydrogenase/oxidase N-terminal" evidence="8">
    <location>
        <begin position="6"/>
        <end position="117"/>
    </location>
</feature>
<dbReference type="InterPro" id="IPR036250">
    <property type="entry name" value="AcylCo_DH-like_C"/>
</dbReference>
<dbReference type="SUPFAM" id="SSF47203">
    <property type="entry name" value="Acyl-CoA dehydrogenase C-terminal domain-like"/>
    <property type="match status" value="1"/>
</dbReference>